<dbReference type="InterPro" id="IPR003180">
    <property type="entry name" value="MPG"/>
</dbReference>
<dbReference type="CDD" id="cd00540">
    <property type="entry name" value="AAG"/>
    <property type="match status" value="1"/>
</dbReference>
<evidence type="ECO:0000313" key="6">
    <source>
        <dbReference type="EMBL" id="NYG57472.1"/>
    </source>
</evidence>
<comment type="caution">
    <text evidence="6">The sequence shown here is derived from an EMBL/GenBank/DDBJ whole genome shotgun (WGS) entry which is preliminary data.</text>
</comment>
<dbReference type="GO" id="GO:0006284">
    <property type="term" value="P:base-excision repair"/>
    <property type="evidence" value="ECO:0007669"/>
    <property type="project" value="InterPro"/>
</dbReference>
<keyword evidence="6" id="KW-0326">Glycosidase</keyword>
<protein>
    <recommendedName>
        <fullName evidence="5">Putative 3-methyladenine DNA glycosylase</fullName>
        <ecNumber evidence="5">3.2.2.-</ecNumber>
    </recommendedName>
</protein>
<dbReference type="Pfam" id="PF02245">
    <property type="entry name" value="Pur_DNA_glyco"/>
    <property type="match status" value="1"/>
</dbReference>
<dbReference type="InterPro" id="IPR036995">
    <property type="entry name" value="MPG_sf"/>
</dbReference>
<dbReference type="NCBIfam" id="TIGR00567">
    <property type="entry name" value="3mg"/>
    <property type="match status" value="1"/>
</dbReference>
<evidence type="ECO:0000256" key="3">
    <source>
        <dbReference type="ARBA" id="ARBA00022801"/>
    </source>
</evidence>
<dbReference type="PANTHER" id="PTHR10429:SF0">
    <property type="entry name" value="DNA-3-METHYLADENINE GLYCOSYLASE"/>
    <property type="match status" value="1"/>
</dbReference>
<dbReference type="NCBIfam" id="NF002003">
    <property type="entry name" value="PRK00802.1-3"/>
    <property type="match status" value="1"/>
</dbReference>
<dbReference type="GO" id="GO:0003677">
    <property type="term" value="F:DNA binding"/>
    <property type="evidence" value="ECO:0007669"/>
    <property type="project" value="InterPro"/>
</dbReference>
<name>A0A7Y9RVN3_9ACTN</name>
<gene>
    <name evidence="6" type="ORF">BJ980_000395</name>
</gene>
<keyword evidence="3 5" id="KW-0378">Hydrolase</keyword>
<accession>A0A7Y9RVN3</accession>
<evidence type="ECO:0000256" key="2">
    <source>
        <dbReference type="ARBA" id="ARBA00022763"/>
    </source>
</evidence>
<evidence type="ECO:0000256" key="5">
    <source>
        <dbReference type="HAMAP-Rule" id="MF_00527"/>
    </source>
</evidence>
<sequence length="209" mass="22398">MDGSDLDFLAGPPAEVAPQLLGATLSKGGVSVRITEVEAYDGADDPGSHAHRGRTPRNDVMFGPPGHLYTYFIYGMHVCANVVCRDEGTAGAVLIRAGEVVSGLDEARSRRPAGPDHRLAQGPGRLCSALGVELADYGADLLADQVRLEANARQVDVHPEQRADPGQVASGPRVGLRLAADRPWRFWIKGDPTVSTYRPAVVRRKRIAE</sequence>
<comment type="similarity">
    <text evidence="1 5">Belongs to the DNA glycosylase MPG family.</text>
</comment>
<evidence type="ECO:0000256" key="1">
    <source>
        <dbReference type="ARBA" id="ARBA00009232"/>
    </source>
</evidence>
<dbReference type="InterPro" id="IPR011034">
    <property type="entry name" value="Formyl_transferase-like_C_sf"/>
</dbReference>
<dbReference type="SUPFAM" id="SSF50486">
    <property type="entry name" value="FMT C-terminal domain-like"/>
    <property type="match status" value="1"/>
</dbReference>
<keyword evidence="7" id="KW-1185">Reference proteome</keyword>
<dbReference type="Proteomes" id="UP000540656">
    <property type="component" value="Unassembled WGS sequence"/>
</dbReference>
<organism evidence="6 7">
    <name type="scientific">Nocardioides daedukensis</name>
    <dbReference type="NCBI Taxonomy" id="634462"/>
    <lineage>
        <taxon>Bacteria</taxon>
        <taxon>Bacillati</taxon>
        <taxon>Actinomycetota</taxon>
        <taxon>Actinomycetes</taxon>
        <taxon>Propionibacteriales</taxon>
        <taxon>Nocardioidaceae</taxon>
        <taxon>Nocardioides</taxon>
    </lineage>
</organism>
<dbReference type="GO" id="GO:0003905">
    <property type="term" value="F:alkylbase DNA N-glycosylase activity"/>
    <property type="evidence" value="ECO:0007669"/>
    <property type="project" value="InterPro"/>
</dbReference>
<dbReference type="Gene3D" id="3.10.300.10">
    <property type="entry name" value="Methylpurine-DNA glycosylase (MPG)"/>
    <property type="match status" value="1"/>
</dbReference>
<keyword evidence="2 5" id="KW-0227">DNA damage</keyword>
<proteinExistence type="inferred from homology"/>
<dbReference type="PANTHER" id="PTHR10429">
    <property type="entry name" value="DNA-3-METHYLADENINE GLYCOSYLASE"/>
    <property type="match status" value="1"/>
</dbReference>
<evidence type="ECO:0000256" key="4">
    <source>
        <dbReference type="ARBA" id="ARBA00023204"/>
    </source>
</evidence>
<dbReference type="EC" id="3.2.2.-" evidence="5"/>
<dbReference type="EMBL" id="JACCAA010000001">
    <property type="protein sequence ID" value="NYG57472.1"/>
    <property type="molecule type" value="Genomic_DNA"/>
</dbReference>
<evidence type="ECO:0000313" key="7">
    <source>
        <dbReference type="Proteomes" id="UP000540656"/>
    </source>
</evidence>
<keyword evidence="4 5" id="KW-0234">DNA repair</keyword>
<dbReference type="HAMAP" id="MF_00527">
    <property type="entry name" value="3MGH"/>
    <property type="match status" value="1"/>
</dbReference>
<dbReference type="RefSeq" id="WP_343047639.1">
    <property type="nucleotide sequence ID" value="NZ_JACCAA010000001.1"/>
</dbReference>
<reference evidence="6 7" key="1">
    <citation type="submission" date="2020-07" db="EMBL/GenBank/DDBJ databases">
        <title>Sequencing the genomes of 1000 actinobacteria strains.</title>
        <authorList>
            <person name="Klenk H.-P."/>
        </authorList>
    </citation>
    <scope>NUCLEOTIDE SEQUENCE [LARGE SCALE GENOMIC DNA]</scope>
    <source>
        <strain evidence="6 7">DSM 23819</strain>
    </source>
</reference>
<dbReference type="AlphaFoldDB" id="A0A7Y9RVN3"/>